<evidence type="ECO:0000313" key="1">
    <source>
        <dbReference type="EMBL" id="KAB0585785.1"/>
    </source>
</evidence>
<dbReference type="RefSeq" id="WP_151045214.1">
    <property type="nucleotide sequence ID" value="NZ_VZOT01000010.1"/>
</dbReference>
<protein>
    <submittedName>
        <fullName evidence="1">Uncharacterized protein</fullName>
    </submittedName>
</protein>
<sequence length="466" mass="52983">MSKTENQAKDYVKEGVWISPDIFEADLKPKGWKDDPELRAGVDWLLSFVPADEWKRRRFAALRYFVDAVSGDSADPTGKGRFFNDRDRFAWYLFLGQAVLDHPIIYDYMYGSRVVPVLTAIGRNLELLKGVRGIEARVRRMVGPEKGQPNACLFELLVAAAYCREGAQVTFLEERPGVAKTHDMDVALSGTNWAVECKRLEGGEYAESERARARDLWLPVAHELHERGLSVLFTIEFSVELSAVPQAYVAQKAVEWMRNGGLFAHSWSDSISVGRVERLNLKPLQKVLQTDDVAMNSSRMHELLTGRYKRNAHIITTLHVRHADNPIYVKECNAGCVFDWNSKSEAAIDKRARDVFKRVAEGCRQLPDGRPAIVHIGFEAIDGDDVERRRYAKVLQSLKDFDPEGKLLEYVYVTWLAPESPPDTLLAFDETCHHQAIRPKRFRPLQNGFLVLPSDLSTRQGVHWKS</sequence>
<dbReference type="EMBL" id="VZOT01000010">
    <property type="protein sequence ID" value="KAB0585785.1"/>
    <property type="molecule type" value="Genomic_DNA"/>
</dbReference>
<dbReference type="AlphaFoldDB" id="A0A6A1R0M7"/>
<name>A0A6A1R0M7_9BURK</name>
<reference evidence="1" key="1">
    <citation type="submission" date="2019-09" db="EMBL/GenBank/DDBJ databases">
        <title>Draft genome sequences of 48 bacterial type strains from the CCUG.</title>
        <authorList>
            <person name="Tunovic T."/>
            <person name="Pineiro-Iglesias B."/>
            <person name="Unosson C."/>
            <person name="Inganas E."/>
            <person name="Ohlen M."/>
            <person name="Cardew S."/>
            <person name="Jensie-Markopoulos S."/>
            <person name="Salva-Serra F."/>
            <person name="Jaen-Luchoro D."/>
            <person name="Karlsson R."/>
            <person name="Svensson-Stadler L."/>
            <person name="Chun J."/>
            <person name="Moore E."/>
        </authorList>
    </citation>
    <scope>NUCLEOTIDE SEQUENCE</scope>
    <source>
        <strain evidence="1">CCUG 15333</strain>
    </source>
</reference>
<organism evidence="1">
    <name type="scientific">Comamonas kerstersii</name>
    <dbReference type="NCBI Taxonomy" id="225992"/>
    <lineage>
        <taxon>Bacteria</taxon>
        <taxon>Pseudomonadati</taxon>
        <taxon>Pseudomonadota</taxon>
        <taxon>Betaproteobacteria</taxon>
        <taxon>Burkholderiales</taxon>
        <taxon>Comamonadaceae</taxon>
        <taxon>Comamonas</taxon>
    </lineage>
</organism>
<gene>
    <name evidence="1" type="ORF">F7P80_12735</name>
</gene>
<proteinExistence type="predicted"/>
<comment type="caution">
    <text evidence="1">The sequence shown here is derived from an EMBL/GenBank/DDBJ whole genome shotgun (WGS) entry which is preliminary data.</text>
</comment>
<accession>A0A6A1R0M7</accession>